<sequence>MAFQSPPPGHHLALGDRDLWERLKSTRSGQRLLERVQQQSSGYAGCREEQVLRALCEAFEQLRAPERVRVLRVLGLGETAERLGGRRVQNLVLQPVRGGEGRCRPDLALVEPAPDPDRQGLVWAVIDAKTRSEAACNSAQVYSAFLTQDPEQLPEPAQDRAFWAQNRRGQWCWLIQQHDAYRFSELCYPPHWDLSRARWILLSPNEVYYCPSNYWELADFELLVEQLLELAWESPNPRPALEAAIGAYLAGPSRHRYRALPATGKMRSASRLSRRWTDLLWNRELRWVAHRSRGLHLVLDDQRGWALQDPGGRIVDPQRAPDAEREAWERDLRDIGERPSWAPCPVQGCRGGACGHVDRYGSQLRDRPAA</sequence>
<comment type="caution">
    <text evidence="1">The sequence shown here is derived from an EMBL/GenBank/DDBJ whole genome shotgun (WGS) entry which is preliminary data.</text>
</comment>
<organism evidence="1 2">
    <name type="scientific">Aciditerrimonas ferrireducens</name>
    <dbReference type="NCBI Taxonomy" id="667306"/>
    <lineage>
        <taxon>Bacteria</taxon>
        <taxon>Bacillati</taxon>
        <taxon>Actinomycetota</taxon>
        <taxon>Acidimicrobiia</taxon>
        <taxon>Acidimicrobiales</taxon>
        <taxon>Acidimicrobiaceae</taxon>
        <taxon>Aciditerrimonas</taxon>
    </lineage>
</organism>
<evidence type="ECO:0000313" key="2">
    <source>
        <dbReference type="Proteomes" id="UP001589788"/>
    </source>
</evidence>
<accession>A0ABV6C3U1</accession>
<dbReference type="EMBL" id="JBHLYQ010000034">
    <property type="protein sequence ID" value="MFC0081506.1"/>
    <property type="molecule type" value="Genomic_DNA"/>
</dbReference>
<evidence type="ECO:0008006" key="3">
    <source>
        <dbReference type="Google" id="ProtNLM"/>
    </source>
</evidence>
<reference evidence="1 2" key="1">
    <citation type="submission" date="2024-09" db="EMBL/GenBank/DDBJ databases">
        <authorList>
            <person name="Sun Q."/>
            <person name="Mori K."/>
        </authorList>
    </citation>
    <scope>NUCLEOTIDE SEQUENCE [LARGE SCALE GENOMIC DNA]</scope>
    <source>
        <strain evidence="1 2">JCM 15389</strain>
    </source>
</reference>
<dbReference type="Proteomes" id="UP001589788">
    <property type="component" value="Unassembled WGS sequence"/>
</dbReference>
<protein>
    <recommendedName>
        <fullName evidence="3">PD-(D/E)XK nuclease family protein</fullName>
    </recommendedName>
</protein>
<evidence type="ECO:0000313" key="1">
    <source>
        <dbReference type="EMBL" id="MFC0081506.1"/>
    </source>
</evidence>
<dbReference type="RefSeq" id="WP_377788757.1">
    <property type="nucleotide sequence ID" value="NZ_JBHLYQ010000034.1"/>
</dbReference>
<name>A0ABV6C3U1_9ACTN</name>
<keyword evidence="2" id="KW-1185">Reference proteome</keyword>
<proteinExistence type="predicted"/>
<gene>
    <name evidence="1" type="ORF">ACFFRE_05005</name>
</gene>